<accession>A0A286M373</accession>
<dbReference type="Proteomes" id="UP000001963">
    <property type="component" value="Chromosome"/>
</dbReference>
<gene>
    <name evidence="1" type="ordered locus">GbCGDNIH1_7074</name>
</gene>
<dbReference type="AlphaFoldDB" id="A0A286M373"/>
<dbReference type="KEGG" id="gbe:GbCGDNIH1_7074"/>
<keyword evidence="2" id="KW-1185">Reference proteome</keyword>
<evidence type="ECO:0000313" key="2">
    <source>
        <dbReference type="Proteomes" id="UP000001963"/>
    </source>
</evidence>
<protein>
    <submittedName>
        <fullName evidence="1">Uncharacterized protein</fullName>
    </submittedName>
</protein>
<reference evidence="1 2" key="1">
    <citation type="journal article" date="2007" name="J. Bacteriol.">
        <title>Genome sequence analysis of the emerging human pathogenic acetic acid bacterium Granulibacter bethesdensis.</title>
        <authorList>
            <person name="Greenberg D.E."/>
            <person name="Porcella S.F."/>
            <person name="Zelazny A.M."/>
            <person name="Virtaneva K."/>
            <person name="Sturdevant D.E."/>
            <person name="Kupko J.J.III."/>
            <person name="Barbian K.D."/>
            <person name="Babar A."/>
            <person name="Dorward D.W."/>
            <person name="Holland S.M."/>
        </authorList>
    </citation>
    <scope>NUCLEOTIDE SEQUENCE [LARGE SCALE GENOMIC DNA]</scope>
    <source>
        <strain evidence="2">ATCC BAA-1260 / CGDNIH1</strain>
    </source>
</reference>
<sequence>MADPHQKRPPFRQVWHWQKPVEATPTCAGGCGAREIISHRLPTTRGNMA</sequence>
<proteinExistence type="predicted"/>
<evidence type="ECO:0000313" key="1">
    <source>
        <dbReference type="EMBL" id="ASV62472.1"/>
    </source>
</evidence>
<dbReference type="EMBL" id="CP000394">
    <property type="protein sequence ID" value="ASV62472.1"/>
    <property type="molecule type" value="Genomic_DNA"/>
</dbReference>
<name>A0A286M373_GRABC</name>
<organism evidence="1 2">
    <name type="scientific">Granulibacter bethesdensis (strain ATCC BAA-1260 / CGDNIH1)</name>
    <dbReference type="NCBI Taxonomy" id="391165"/>
    <lineage>
        <taxon>Bacteria</taxon>
        <taxon>Pseudomonadati</taxon>
        <taxon>Pseudomonadota</taxon>
        <taxon>Alphaproteobacteria</taxon>
        <taxon>Acetobacterales</taxon>
        <taxon>Acetobacteraceae</taxon>
        <taxon>Granulibacter</taxon>
    </lineage>
</organism>